<protein>
    <submittedName>
        <fullName evidence="3">Uncharacterized protein</fullName>
    </submittedName>
</protein>
<gene>
    <name evidence="3" type="ORF">SALB_00437</name>
</gene>
<evidence type="ECO:0000256" key="1">
    <source>
        <dbReference type="SAM" id="MobiDB-lite"/>
    </source>
</evidence>
<keyword evidence="2" id="KW-0472">Membrane</keyword>
<proteinExistence type="predicted"/>
<dbReference type="eggNOG" id="ENOG5031TUW">
    <property type="taxonomic scope" value="Bacteria"/>
</dbReference>
<dbReference type="Gene3D" id="2.60.40.2880">
    <property type="entry name" value="MmpS1-5, C-terminal soluble domain"/>
    <property type="match status" value="1"/>
</dbReference>
<name>A0A059WK53_STRNR</name>
<reference evidence="3 4" key="1">
    <citation type="journal article" date="2019" name="Microbiol. Resour. Announc.">
        <title>Draft Genome Sequence of the Most Traditional epsilon-Poly-l-Lysine Producer, Streptomyces albulus NBRC14147.</title>
        <authorList>
            <person name="Yamanaka K."/>
            <person name="Hamano Y."/>
        </authorList>
    </citation>
    <scope>NUCLEOTIDE SEQUENCE [LARGE SCALE GENOMIC DNA]</scope>
    <source>
        <strain evidence="3 4">NBRC 14147</strain>
    </source>
</reference>
<organism evidence="3 4">
    <name type="scientific">Streptomyces noursei</name>
    <name type="common">Streptomyces albulus</name>
    <dbReference type="NCBI Taxonomy" id="1971"/>
    <lineage>
        <taxon>Bacteria</taxon>
        <taxon>Bacillati</taxon>
        <taxon>Actinomycetota</taxon>
        <taxon>Actinomycetes</taxon>
        <taxon>Kitasatosporales</taxon>
        <taxon>Streptomycetaceae</taxon>
        <taxon>Streptomyces</taxon>
    </lineage>
</organism>
<feature type="region of interest" description="Disordered" evidence="1">
    <location>
        <begin position="136"/>
        <end position="155"/>
    </location>
</feature>
<dbReference type="EMBL" id="BHXC01000002">
    <property type="protein sequence ID" value="GCB87768.1"/>
    <property type="molecule type" value="Genomic_DNA"/>
</dbReference>
<dbReference type="AlphaFoldDB" id="A0A059WK53"/>
<accession>A0A059WK53</accession>
<sequence>MSPHVRRRSLGTVSLTLGGLVMACLVIGGGLWIKDHTVWFKRMRGGNAWSLTYQAGVVGGQGHAAAVRYRFNPDRFEPAHLVKRLGRTPLPWSRNVLVNAGEPARVEVQPEGDAVATCRILLDGIRVVAEGKSPGPGRTAVCQVTTSSTPEKWPR</sequence>
<evidence type="ECO:0000313" key="3">
    <source>
        <dbReference type="EMBL" id="GCB87768.1"/>
    </source>
</evidence>
<keyword evidence="2" id="KW-1133">Transmembrane helix</keyword>
<feature type="transmembrane region" description="Helical" evidence="2">
    <location>
        <begin position="12"/>
        <end position="33"/>
    </location>
</feature>
<keyword evidence="2" id="KW-0812">Transmembrane</keyword>
<dbReference type="InterPro" id="IPR038468">
    <property type="entry name" value="MmpS_C"/>
</dbReference>
<evidence type="ECO:0000313" key="4">
    <source>
        <dbReference type="Proteomes" id="UP000288351"/>
    </source>
</evidence>
<comment type="caution">
    <text evidence="3">The sequence shown here is derived from an EMBL/GenBank/DDBJ whole genome shotgun (WGS) entry which is preliminary data.</text>
</comment>
<feature type="compositionally biased region" description="Polar residues" evidence="1">
    <location>
        <begin position="142"/>
        <end position="155"/>
    </location>
</feature>
<dbReference type="PROSITE" id="PS51257">
    <property type="entry name" value="PROKAR_LIPOPROTEIN"/>
    <property type="match status" value="1"/>
</dbReference>
<dbReference type="Proteomes" id="UP000288351">
    <property type="component" value="Unassembled WGS sequence"/>
</dbReference>
<evidence type="ECO:0000256" key="2">
    <source>
        <dbReference type="SAM" id="Phobius"/>
    </source>
</evidence>